<sequence>FEIPPESECDFVVIKHIAHADQAPWSGTETFFLDDGSSYSLPVSGNLTGFDVVNQSIKRVCFALGSYSPYYANQEPATLVSPIARAAFSGQSGTVVGRCERTSCARTPDGPSVLRTGWGKRQRRSPALIQVTSTPLVVPYLRPPALFSRSAAQVYIRCTRVVVLLGNTPWPE</sequence>
<gene>
    <name evidence="1" type="ORF">BJ554DRAFT_7517</name>
</gene>
<feature type="non-terminal residue" evidence="1">
    <location>
        <position position="1"/>
    </location>
</feature>
<dbReference type="EMBL" id="JAEFCI010005232">
    <property type="protein sequence ID" value="KAG5460433.1"/>
    <property type="molecule type" value="Genomic_DNA"/>
</dbReference>
<protein>
    <submittedName>
        <fullName evidence="1">Uncharacterized protein</fullName>
    </submittedName>
</protein>
<proteinExistence type="predicted"/>
<accession>A0A8H8DJ74</accession>
<name>A0A8H8DJ74_9FUNG</name>
<comment type="caution">
    <text evidence="1">The sequence shown here is derived from an EMBL/GenBank/DDBJ whole genome shotgun (WGS) entry which is preliminary data.</text>
</comment>
<evidence type="ECO:0000313" key="1">
    <source>
        <dbReference type="EMBL" id="KAG5460433.1"/>
    </source>
</evidence>
<keyword evidence="2" id="KW-1185">Reference proteome</keyword>
<dbReference type="Proteomes" id="UP000673691">
    <property type="component" value="Unassembled WGS sequence"/>
</dbReference>
<reference evidence="1 2" key="1">
    <citation type="journal article" name="Sci. Rep.">
        <title>Genome-scale phylogenetic analyses confirm Olpidium as the closest living zoosporic fungus to the non-flagellated, terrestrial fungi.</title>
        <authorList>
            <person name="Chang Y."/>
            <person name="Rochon D."/>
            <person name="Sekimoto S."/>
            <person name="Wang Y."/>
            <person name="Chovatia M."/>
            <person name="Sandor L."/>
            <person name="Salamov A."/>
            <person name="Grigoriev I.V."/>
            <person name="Stajich J.E."/>
            <person name="Spatafora J.W."/>
        </authorList>
    </citation>
    <scope>NUCLEOTIDE SEQUENCE [LARGE SCALE GENOMIC DNA]</scope>
    <source>
        <strain evidence="1">S191</strain>
    </source>
</reference>
<evidence type="ECO:0000313" key="2">
    <source>
        <dbReference type="Proteomes" id="UP000673691"/>
    </source>
</evidence>
<organism evidence="1 2">
    <name type="scientific">Olpidium bornovanus</name>
    <dbReference type="NCBI Taxonomy" id="278681"/>
    <lineage>
        <taxon>Eukaryota</taxon>
        <taxon>Fungi</taxon>
        <taxon>Fungi incertae sedis</taxon>
        <taxon>Olpidiomycota</taxon>
        <taxon>Olpidiomycotina</taxon>
        <taxon>Olpidiomycetes</taxon>
        <taxon>Olpidiales</taxon>
        <taxon>Olpidiaceae</taxon>
        <taxon>Olpidium</taxon>
    </lineage>
</organism>
<dbReference type="AlphaFoldDB" id="A0A8H8DJ74"/>
<feature type="non-terminal residue" evidence="1">
    <location>
        <position position="172"/>
    </location>
</feature>